<dbReference type="Gene3D" id="2.60.40.3350">
    <property type="match status" value="1"/>
</dbReference>
<feature type="domain" description="BppU N-terminal" evidence="1">
    <location>
        <begin position="5"/>
        <end position="146"/>
    </location>
</feature>
<accession>A0AAJ4SIN3</accession>
<reference evidence="2 3" key="1">
    <citation type="submission" date="2018-10" db="EMBL/GenBank/DDBJ databases">
        <title>A collection Staphylococci species genome sequencing.</title>
        <authorList>
            <person name="Cole K."/>
        </authorList>
    </citation>
    <scope>NUCLEOTIDE SEQUENCE [LARGE SCALE GENOMIC DNA]</scope>
    <source>
        <strain evidence="3">NCTC 12218</strain>
    </source>
</reference>
<dbReference type="InterPro" id="IPR018913">
    <property type="entry name" value="BppU_N"/>
</dbReference>
<evidence type="ECO:0000313" key="2">
    <source>
        <dbReference type="EMBL" id="RTX73755.1"/>
    </source>
</evidence>
<dbReference type="EMBL" id="RXWV01000023">
    <property type="protein sequence ID" value="RTX73755.1"/>
    <property type="molecule type" value="Genomic_DNA"/>
</dbReference>
<comment type="caution">
    <text evidence="2">The sequence shown here is derived from an EMBL/GenBank/DDBJ whole genome shotgun (WGS) entry which is preliminary data.</text>
</comment>
<gene>
    <name evidence="2" type="ORF">CD117_03990</name>
</gene>
<name>A0AAJ4SIN3_MAMSC</name>
<sequence>MTIYKNKDIEVNVNERTVEIGNINVNFYTEDNGTASIRIKIKNQQGIPINFNNTDMLPRLDLYAADESVFTNEPVDIILPEQGLIHYKVSKNVIRHEGKMECKLFLENETDSVHVANFYFVIKDSGVKGLIDKEVKIPFIEDTIQKLISENVDVIFGADFKDQVINNLIEYANSKPALFKSEVNVKDSGRIPLPLNEGIIDNKQTYNDITHYRLIEIGNTKQVIVYGNVKNLADGTTVHIANLPSNVAPTKTIRLPGGTDLTTREMITAQVLLTGKVTLIKQNVFKPEYPVEFYFSYYI</sequence>
<protein>
    <submittedName>
        <fullName evidence="2">DUF2479 domain-containing protein</fullName>
    </submittedName>
</protein>
<dbReference type="RefSeq" id="WP_126476774.1">
    <property type="nucleotide sequence ID" value="NZ_RXWV01000023.1"/>
</dbReference>
<organism evidence="2 3">
    <name type="scientific">Mammaliicoccus sciuri</name>
    <name type="common">Staphylococcus sciuri</name>
    <dbReference type="NCBI Taxonomy" id="1296"/>
    <lineage>
        <taxon>Bacteria</taxon>
        <taxon>Bacillati</taxon>
        <taxon>Bacillota</taxon>
        <taxon>Bacilli</taxon>
        <taxon>Bacillales</taxon>
        <taxon>Staphylococcaceae</taxon>
        <taxon>Mammaliicoccus</taxon>
    </lineage>
</organism>
<dbReference type="Pfam" id="PF10651">
    <property type="entry name" value="BppU_N"/>
    <property type="match status" value="1"/>
</dbReference>
<dbReference type="Proteomes" id="UP000274792">
    <property type="component" value="Unassembled WGS sequence"/>
</dbReference>
<dbReference type="AlphaFoldDB" id="A0AAJ4SIN3"/>
<evidence type="ECO:0000313" key="3">
    <source>
        <dbReference type="Proteomes" id="UP000274792"/>
    </source>
</evidence>
<proteinExistence type="predicted"/>
<evidence type="ECO:0000259" key="1">
    <source>
        <dbReference type="Pfam" id="PF10651"/>
    </source>
</evidence>